<organism evidence="5 6">
    <name type="scientific">Ceraceosorus guamensis</name>
    <dbReference type="NCBI Taxonomy" id="1522189"/>
    <lineage>
        <taxon>Eukaryota</taxon>
        <taxon>Fungi</taxon>
        <taxon>Dikarya</taxon>
        <taxon>Basidiomycota</taxon>
        <taxon>Ustilaginomycotina</taxon>
        <taxon>Exobasidiomycetes</taxon>
        <taxon>Ceraceosorales</taxon>
        <taxon>Ceraceosoraceae</taxon>
        <taxon>Ceraceosorus</taxon>
    </lineage>
</organism>
<evidence type="ECO:0000256" key="1">
    <source>
        <dbReference type="ARBA" id="ARBA00006432"/>
    </source>
</evidence>
<sequence>MYDPFAIRSPGARLPSYGALRETVEEDIEVLRVIERGAAAHPSAPLAYFAFPPAKRNDSSHCDSGAHDGSSNCSSSSSSSSVRSPVTFAQGSRIVAHLAARYAPLVSTLQDSNRLVALFSQPPIHLFFHQSALWALGVGVLFFDQKMERVQRDALIKPAQAIIYADLIESDMEWVRSLDMPQWELPEDEHVIALADWAEAQEKQRAPPLAWPPVKVPHPFLVLHTSASTGAPRHCMYSLEYWSRGLIEAADKIIGLKRGSGETRPRVLPTSAFFHSYTGYMLLQFIVGQPVVVAYPANKTSCTVIEWLEIIVSSNAAHMATYPQVASDMLKVAEGDERYERALRDLQSFAVLGAAVDADLGDRFKAFGIKVAYNLYGLSEFGSVMLSVSPPMRLDTLLPVPGAAEWLVMRPATKSLGGQTLEWEAWSIVERNPKLALNVALGGINAIIEPYPGEGPDHGKAALNLSDLFERIEDPKSGAISWKLIGRSSDVIVWADTLSASAVSMEARLLKSLRDRLPPETIEALQVFGLARPWTALVIQTWDQSAVRNVLQDVLDEYNKTPPAPMAIIDAERVVCLQDGLALTHKSTVRRRYNERAFESWLDSL</sequence>
<keyword evidence="2" id="KW-0436">Ligase</keyword>
<dbReference type="EMBL" id="KZ819395">
    <property type="protein sequence ID" value="PWN41327.1"/>
    <property type="molecule type" value="Genomic_DNA"/>
</dbReference>
<dbReference type="PANTHER" id="PTHR43201:SF5">
    <property type="entry name" value="MEDIUM-CHAIN ACYL-COA LIGASE ACSF2, MITOCHONDRIAL"/>
    <property type="match status" value="1"/>
</dbReference>
<dbReference type="STRING" id="1522189.A0A316VUR0"/>
<name>A0A316VUR0_9BASI</name>
<dbReference type="Proteomes" id="UP000245783">
    <property type="component" value="Unassembled WGS sequence"/>
</dbReference>
<feature type="domain" description="AMP-dependent synthetase/ligase" evidence="4">
    <location>
        <begin position="191"/>
        <end position="392"/>
    </location>
</feature>
<evidence type="ECO:0000313" key="5">
    <source>
        <dbReference type="EMBL" id="PWN41327.1"/>
    </source>
</evidence>
<reference evidence="5 6" key="1">
    <citation type="journal article" date="2018" name="Mol. Biol. Evol.">
        <title>Broad Genomic Sampling Reveals a Smut Pathogenic Ancestry of the Fungal Clade Ustilaginomycotina.</title>
        <authorList>
            <person name="Kijpornyongpan T."/>
            <person name="Mondo S.J."/>
            <person name="Barry K."/>
            <person name="Sandor L."/>
            <person name="Lee J."/>
            <person name="Lipzen A."/>
            <person name="Pangilinan J."/>
            <person name="LaButti K."/>
            <person name="Hainaut M."/>
            <person name="Henrissat B."/>
            <person name="Grigoriev I.V."/>
            <person name="Spatafora J.W."/>
            <person name="Aime M.C."/>
        </authorList>
    </citation>
    <scope>NUCLEOTIDE SEQUENCE [LARGE SCALE GENOMIC DNA]</scope>
    <source>
        <strain evidence="5 6">MCA 4658</strain>
    </source>
</reference>
<dbReference type="GeneID" id="37038136"/>
<dbReference type="InterPro" id="IPR042099">
    <property type="entry name" value="ANL_N_sf"/>
</dbReference>
<keyword evidence="6" id="KW-1185">Reference proteome</keyword>
<evidence type="ECO:0000256" key="2">
    <source>
        <dbReference type="ARBA" id="ARBA00022598"/>
    </source>
</evidence>
<dbReference type="InterPro" id="IPR000873">
    <property type="entry name" value="AMP-dep_synth/lig_dom"/>
</dbReference>
<dbReference type="PANTHER" id="PTHR43201">
    <property type="entry name" value="ACYL-COA SYNTHETASE"/>
    <property type="match status" value="1"/>
</dbReference>
<dbReference type="GO" id="GO:0031956">
    <property type="term" value="F:medium-chain fatty acid-CoA ligase activity"/>
    <property type="evidence" value="ECO:0007669"/>
    <property type="project" value="TreeGrafter"/>
</dbReference>
<dbReference type="Pfam" id="PF00501">
    <property type="entry name" value="AMP-binding"/>
    <property type="match status" value="1"/>
</dbReference>
<comment type="similarity">
    <text evidence="1">Belongs to the ATP-dependent AMP-binding enzyme family.</text>
</comment>
<protein>
    <submittedName>
        <fullName evidence="5">Acetyl-CoA synthetase-like protein</fullName>
    </submittedName>
</protein>
<dbReference type="Gene3D" id="3.40.50.12780">
    <property type="entry name" value="N-terminal domain of ligase-like"/>
    <property type="match status" value="1"/>
</dbReference>
<evidence type="ECO:0000256" key="3">
    <source>
        <dbReference type="SAM" id="MobiDB-lite"/>
    </source>
</evidence>
<accession>A0A316VUR0</accession>
<dbReference type="AlphaFoldDB" id="A0A316VUR0"/>
<feature type="compositionally biased region" description="Low complexity" evidence="3">
    <location>
        <begin position="70"/>
        <end position="84"/>
    </location>
</feature>
<proteinExistence type="inferred from homology"/>
<feature type="region of interest" description="Disordered" evidence="3">
    <location>
        <begin position="60"/>
        <end position="84"/>
    </location>
</feature>
<evidence type="ECO:0000313" key="6">
    <source>
        <dbReference type="Proteomes" id="UP000245783"/>
    </source>
</evidence>
<gene>
    <name evidence="5" type="ORF">IE81DRAFT_348479</name>
</gene>
<evidence type="ECO:0000259" key="4">
    <source>
        <dbReference type="Pfam" id="PF00501"/>
    </source>
</evidence>
<dbReference type="RefSeq" id="XP_025368487.1">
    <property type="nucleotide sequence ID" value="XM_025516266.1"/>
</dbReference>
<dbReference type="InParanoid" id="A0A316VUR0"/>
<dbReference type="OrthoDB" id="429813at2759"/>
<dbReference type="SUPFAM" id="SSF56801">
    <property type="entry name" value="Acetyl-CoA synthetase-like"/>
    <property type="match status" value="1"/>
</dbReference>
<dbReference type="GO" id="GO:0006631">
    <property type="term" value="P:fatty acid metabolic process"/>
    <property type="evidence" value="ECO:0007669"/>
    <property type="project" value="TreeGrafter"/>
</dbReference>